<feature type="transmembrane region" description="Helical" evidence="1">
    <location>
        <begin position="58"/>
        <end position="78"/>
    </location>
</feature>
<gene>
    <name evidence="3" type="ORF">I4J89_37570</name>
</gene>
<dbReference type="InterPro" id="IPR055568">
    <property type="entry name" value="DUF7144"/>
</dbReference>
<feature type="domain" description="DUF7144" evidence="2">
    <location>
        <begin position="14"/>
        <end position="128"/>
    </location>
</feature>
<keyword evidence="1" id="KW-1133">Transmembrane helix</keyword>
<dbReference type="Pfam" id="PF23636">
    <property type="entry name" value="DUF7144"/>
    <property type="match status" value="1"/>
</dbReference>
<proteinExistence type="predicted"/>
<keyword evidence="1" id="KW-0812">Transmembrane</keyword>
<evidence type="ECO:0000313" key="3">
    <source>
        <dbReference type="EMBL" id="MBG0567172.1"/>
    </source>
</evidence>
<reference evidence="3" key="1">
    <citation type="submission" date="2020-11" db="EMBL/GenBank/DDBJ databases">
        <title>Isolation and identification of active actinomycetes.</title>
        <authorList>
            <person name="Sun X."/>
        </authorList>
    </citation>
    <scope>NUCLEOTIDE SEQUENCE</scope>
    <source>
        <strain evidence="3">NEAU-A11</strain>
    </source>
</reference>
<dbReference type="AlphaFoldDB" id="A0A931CGK2"/>
<keyword evidence="4" id="KW-1185">Reference proteome</keyword>
<comment type="caution">
    <text evidence="3">The sequence shown here is derived from an EMBL/GenBank/DDBJ whole genome shotgun (WGS) entry which is preliminary data.</text>
</comment>
<sequence length="137" mass="14316">MEVEQSRATGWVAWVLFGGILLVLLGTVHLCVGLLALLRPEILAGTRADQLLPVSLTALAWLHLVLGAAAVVTGVGLIRGLRWARVIAIVLGCLTALVNFAFHHAHPVWSVLAVVLAALVVYSVAAHGGEVADAYGS</sequence>
<accession>A0A931CGK2</accession>
<evidence type="ECO:0000259" key="2">
    <source>
        <dbReference type="Pfam" id="PF23636"/>
    </source>
</evidence>
<organism evidence="3 4">
    <name type="scientific">Actinoplanes aureus</name>
    <dbReference type="NCBI Taxonomy" id="2792083"/>
    <lineage>
        <taxon>Bacteria</taxon>
        <taxon>Bacillati</taxon>
        <taxon>Actinomycetota</taxon>
        <taxon>Actinomycetes</taxon>
        <taxon>Micromonosporales</taxon>
        <taxon>Micromonosporaceae</taxon>
        <taxon>Actinoplanes</taxon>
    </lineage>
</organism>
<evidence type="ECO:0000313" key="4">
    <source>
        <dbReference type="Proteomes" id="UP000598146"/>
    </source>
</evidence>
<dbReference type="Proteomes" id="UP000598146">
    <property type="component" value="Unassembled WGS sequence"/>
</dbReference>
<feature type="transmembrane region" description="Helical" evidence="1">
    <location>
        <begin position="108"/>
        <end position="125"/>
    </location>
</feature>
<keyword evidence="1" id="KW-0472">Membrane</keyword>
<feature type="transmembrane region" description="Helical" evidence="1">
    <location>
        <begin position="83"/>
        <end position="102"/>
    </location>
</feature>
<dbReference type="EMBL" id="JADQTO010000025">
    <property type="protein sequence ID" value="MBG0567172.1"/>
    <property type="molecule type" value="Genomic_DNA"/>
</dbReference>
<dbReference type="RefSeq" id="WP_196418943.1">
    <property type="nucleotide sequence ID" value="NZ_JADQTO010000025.1"/>
</dbReference>
<name>A0A931CGK2_9ACTN</name>
<evidence type="ECO:0000256" key="1">
    <source>
        <dbReference type="SAM" id="Phobius"/>
    </source>
</evidence>
<protein>
    <recommendedName>
        <fullName evidence="2">DUF7144 domain-containing protein</fullName>
    </recommendedName>
</protein>
<feature type="transmembrane region" description="Helical" evidence="1">
    <location>
        <begin position="12"/>
        <end position="38"/>
    </location>
</feature>